<dbReference type="PANTHER" id="PTHR18911:SF5">
    <property type="entry name" value="COILED-COIL DOMAIN-CONTAINING PROTEIN 186"/>
    <property type="match status" value="1"/>
</dbReference>
<evidence type="ECO:0000256" key="2">
    <source>
        <dbReference type="SAM" id="MobiDB-lite"/>
    </source>
</evidence>
<feature type="coiled-coil region" evidence="1">
    <location>
        <begin position="305"/>
        <end position="332"/>
    </location>
</feature>
<feature type="region of interest" description="Disordered" evidence="2">
    <location>
        <begin position="163"/>
        <end position="184"/>
    </location>
</feature>
<dbReference type="PANTHER" id="PTHR18911">
    <property type="entry name" value="CTCL TUMOR ANTIGEN HD-CL-01"/>
    <property type="match status" value="1"/>
</dbReference>
<gene>
    <name evidence="3" type="ORF">BV898_00484</name>
</gene>
<accession>A0A1W0XDJ4</accession>
<dbReference type="AlphaFoldDB" id="A0A1W0XDJ4"/>
<keyword evidence="4" id="KW-1185">Reference proteome</keyword>
<dbReference type="EMBL" id="MTYJ01000002">
    <property type="protein sequence ID" value="OQV25546.1"/>
    <property type="molecule type" value="Genomic_DNA"/>
</dbReference>
<dbReference type="GO" id="GO:0005802">
    <property type="term" value="C:trans-Golgi network"/>
    <property type="evidence" value="ECO:0007669"/>
    <property type="project" value="TreeGrafter"/>
</dbReference>
<feature type="compositionally biased region" description="Low complexity" evidence="2">
    <location>
        <begin position="242"/>
        <end position="259"/>
    </location>
</feature>
<name>A0A1W0XDJ4_HYPEX</name>
<evidence type="ECO:0000313" key="3">
    <source>
        <dbReference type="EMBL" id="OQV25546.1"/>
    </source>
</evidence>
<reference evidence="4" key="1">
    <citation type="submission" date="2017-01" db="EMBL/GenBank/DDBJ databases">
        <title>Comparative genomics of anhydrobiosis in the tardigrade Hypsibius dujardini.</title>
        <authorList>
            <person name="Yoshida Y."/>
            <person name="Koutsovoulos G."/>
            <person name="Laetsch D."/>
            <person name="Stevens L."/>
            <person name="Kumar S."/>
            <person name="Horikawa D."/>
            <person name="Ishino K."/>
            <person name="Komine S."/>
            <person name="Tomita M."/>
            <person name="Blaxter M."/>
            <person name="Arakawa K."/>
        </authorList>
    </citation>
    <scope>NUCLEOTIDE SEQUENCE [LARGE SCALE GENOMIC DNA]</scope>
    <source>
        <strain evidence="4">Z151</strain>
    </source>
</reference>
<keyword evidence="1" id="KW-0175">Coiled coil</keyword>
<dbReference type="Proteomes" id="UP000192578">
    <property type="component" value="Unassembled WGS sequence"/>
</dbReference>
<feature type="region of interest" description="Disordered" evidence="2">
    <location>
        <begin position="226"/>
        <end position="261"/>
    </location>
</feature>
<dbReference type="GO" id="GO:0099518">
    <property type="term" value="P:vesicle cytoskeletal trafficking"/>
    <property type="evidence" value="ECO:0007669"/>
    <property type="project" value="TreeGrafter"/>
</dbReference>
<dbReference type="InterPro" id="IPR038830">
    <property type="entry name" value="CCDC186"/>
</dbReference>
<proteinExistence type="predicted"/>
<protein>
    <submittedName>
        <fullName evidence="3">Uncharacterized protein</fullName>
    </submittedName>
</protein>
<dbReference type="GO" id="GO:0031267">
    <property type="term" value="F:small GTPase binding"/>
    <property type="evidence" value="ECO:0007669"/>
    <property type="project" value="TreeGrafter"/>
</dbReference>
<feature type="coiled-coil region" evidence="1">
    <location>
        <begin position="52"/>
        <end position="114"/>
    </location>
</feature>
<feature type="compositionally biased region" description="Basic and acidic residues" evidence="2">
    <location>
        <begin position="168"/>
        <end position="184"/>
    </location>
</feature>
<organism evidence="3 4">
    <name type="scientific">Hypsibius exemplaris</name>
    <name type="common">Freshwater tardigrade</name>
    <dbReference type="NCBI Taxonomy" id="2072580"/>
    <lineage>
        <taxon>Eukaryota</taxon>
        <taxon>Metazoa</taxon>
        <taxon>Ecdysozoa</taxon>
        <taxon>Tardigrada</taxon>
        <taxon>Eutardigrada</taxon>
        <taxon>Parachela</taxon>
        <taxon>Hypsibioidea</taxon>
        <taxon>Hypsibiidae</taxon>
        <taxon>Hypsibius</taxon>
    </lineage>
</organism>
<evidence type="ECO:0000313" key="4">
    <source>
        <dbReference type="Proteomes" id="UP000192578"/>
    </source>
</evidence>
<evidence type="ECO:0000256" key="1">
    <source>
        <dbReference type="SAM" id="Coils"/>
    </source>
</evidence>
<dbReference type="OrthoDB" id="5583482at2759"/>
<sequence length="338" mass="38202">MSKSEQDSQLMQELQTMKAKVICLEAEKSDAYVQLRKYKDALIAHRTQLTGLQEHLNLKKELETQIDNYRKQIVELQGDLDRLRDLLKDTESDMKNYQNQCQDSMDLIEKLTSNNVDLKIKVTEFSSELDSQNAAHKVRLMEFDTVRRELSAALEKVSKLSSLLSTEQDARRSEGETFRADLAEKEATIQRLQKEAEDSSNEKRLSARMYQATLKDLKRQLTAATKTYNGSENGRGDHDSSDQTSLRSRASSSSSADHSPVLFHGSASCHALSSHTNDDPFIPSPRASSAVAGDGIDQSVLIAKIMKLQRELARKDEKLDFLEDHVALLTSELRKRPK</sequence>
<comment type="caution">
    <text evidence="3">The sequence shown here is derived from an EMBL/GenBank/DDBJ whole genome shotgun (WGS) entry which is preliminary data.</text>
</comment>